<reference evidence="2 3" key="1">
    <citation type="submission" date="2024-02" db="EMBL/GenBank/DDBJ databases">
        <authorList>
            <person name="Saticioglu I.B."/>
        </authorList>
    </citation>
    <scope>NUCLEOTIDE SEQUENCE [LARGE SCALE GENOMIC DNA]</scope>
    <source>
        <strain evidence="2 3">Mu-43</strain>
    </source>
</reference>
<dbReference type="RefSeq" id="WP_337319441.1">
    <property type="nucleotide sequence ID" value="NZ_JBBDGN010000006.1"/>
</dbReference>
<dbReference type="EMBL" id="JBBDGN010000006">
    <property type="protein sequence ID" value="MEJ1091690.1"/>
    <property type="molecule type" value="Genomic_DNA"/>
</dbReference>
<dbReference type="Proteomes" id="UP001366085">
    <property type="component" value="Unassembled WGS sequence"/>
</dbReference>
<sequence length="370" mass="38000">MSTDTESALARTVLIHGPISRAALAVRMGMSPASLTRLTKPFLDRGLFVELDEVAEGVGRPSRPLDVSDAMGPFLGVKLTGGEAYAALTDVHARVLGEAVVPLPDHRPQSVVQAIVDVSALLADQAQAPTGIGISLGGITDGDQVAWAPFLEWEGVPLGALVAQAAGVPTRVANDLVALAEAERWFGVGRGLDGFAVITIGAGVGYGLVAGGEVVRTPDAGVGLGGHIPLDPHGPLCQEGHRGCSQAMLTSGSIVAQAQTVLQRPVSYDEVLDLAAAGDPAAAAIVDASARALGRFIALAANLTLYSDVVLGGEGMRLFAVAEQVVRDAVKQGRDARASEVRLHVDDSGFPAWARGAAAVAIQDAFDRLP</sequence>
<dbReference type="SUPFAM" id="SSF46785">
    <property type="entry name" value="Winged helix' DNA-binding domain"/>
    <property type="match status" value="1"/>
</dbReference>
<comment type="similarity">
    <text evidence="1">Belongs to the ROK (NagC/XylR) family.</text>
</comment>
<protein>
    <submittedName>
        <fullName evidence="2">ROK family transcriptional regulator</fullName>
    </submittedName>
</protein>
<comment type="caution">
    <text evidence="2">The sequence shown here is derived from an EMBL/GenBank/DDBJ whole genome shotgun (WGS) entry which is preliminary data.</text>
</comment>
<dbReference type="Gene3D" id="3.30.420.40">
    <property type="match status" value="2"/>
</dbReference>
<dbReference type="PANTHER" id="PTHR18964">
    <property type="entry name" value="ROK (REPRESSOR, ORF, KINASE) FAMILY"/>
    <property type="match status" value="1"/>
</dbReference>
<organism evidence="2 3">
    <name type="scientific">Microbacterium istanbulense</name>
    <dbReference type="NCBI Taxonomy" id="3122049"/>
    <lineage>
        <taxon>Bacteria</taxon>
        <taxon>Bacillati</taxon>
        <taxon>Actinomycetota</taxon>
        <taxon>Actinomycetes</taxon>
        <taxon>Micrococcales</taxon>
        <taxon>Microbacteriaceae</taxon>
        <taxon>Microbacterium</taxon>
    </lineage>
</organism>
<dbReference type="InterPro" id="IPR036390">
    <property type="entry name" value="WH_DNA-bd_sf"/>
</dbReference>
<name>A0ABU8LKZ8_9MICO</name>
<dbReference type="InterPro" id="IPR043129">
    <property type="entry name" value="ATPase_NBD"/>
</dbReference>
<dbReference type="InterPro" id="IPR036388">
    <property type="entry name" value="WH-like_DNA-bd_sf"/>
</dbReference>
<keyword evidence="3" id="KW-1185">Reference proteome</keyword>
<dbReference type="PANTHER" id="PTHR18964:SF149">
    <property type="entry name" value="BIFUNCTIONAL UDP-N-ACETYLGLUCOSAMINE 2-EPIMERASE_N-ACETYLMANNOSAMINE KINASE"/>
    <property type="match status" value="1"/>
</dbReference>
<evidence type="ECO:0000256" key="1">
    <source>
        <dbReference type="ARBA" id="ARBA00006479"/>
    </source>
</evidence>
<gene>
    <name evidence="2" type="ORF">WDU93_08265</name>
</gene>
<dbReference type="Pfam" id="PF00480">
    <property type="entry name" value="ROK"/>
    <property type="match status" value="1"/>
</dbReference>
<dbReference type="SUPFAM" id="SSF53067">
    <property type="entry name" value="Actin-like ATPase domain"/>
    <property type="match status" value="1"/>
</dbReference>
<dbReference type="Gene3D" id="1.10.10.10">
    <property type="entry name" value="Winged helix-like DNA-binding domain superfamily/Winged helix DNA-binding domain"/>
    <property type="match status" value="1"/>
</dbReference>
<evidence type="ECO:0000313" key="3">
    <source>
        <dbReference type="Proteomes" id="UP001366085"/>
    </source>
</evidence>
<dbReference type="InterPro" id="IPR000600">
    <property type="entry name" value="ROK"/>
</dbReference>
<accession>A0ABU8LKZ8</accession>
<proteinExistence type="inferred from homology"/>
<evidence type="ECO:0000313" key="2">
    <source>
        <dbReference type="EMBL" id="MEJ1091690.1"/>
    </source>
</evidence>